<comment type="caution">
    <text evidence="3">The sequence shown here is derived from an EMBL/GenBank/DDBJ whole genome shotgun (WGS) entry which is preliminary data.</text>
</comment>
<feature type="chain" id="PRO_5046035186" evidence="2">
    <location>
        <begin position="29"/>
        <end position="197"/>
    </location>
</feature>
<dbReference type="InterPro" id="IPR024520">
    <property type="entry name" value="DUF3558"/>
</dbReference>
<feature type="signal peptide" evidence="2">
    <location>
        <begin position="1"/>
        <end position="28"/>
    </location>
</feature>
<evidence type="ECO:0000313" key="4">
    <source>
        <dbReference type="Proteomes" id="UP001156441"/>
    </source>
</evidence>
<protein>
    <submittedName>
        <fullName evidence="3">DUF3558 domain-containing protein</fullName>
    </submittedName>
</protein>
<dbReference type="Pfam" id="PF12079">
    <property type="entry name" value="DUF3558"/>
    <property type="match status" value="1"/>
</dbReference>
<evidence type="ECO:0000313" key="3">
    <source>
        <dbReference type="EMBL" id="MCT2585967.1"/>
    </source>
</evidence>
<gene>
    <name evidence="3" type="ORF">JT362_22880</name>
</gene>
<reference evidence="3 4" key="1">
    <citation type="submission" date="2021-02" db="EMBL/GenBank/DDBJ databases">
        <title>Actinophytocola xerophila sp. nov., isolated from soil of cotton cropping field.</title>
        <authorList>
            <person name="Huang R."/>
            <person name="Chen X."/>
            <person name="Ge X."/>
            <person name="Liu W."/>
        </authorList>
    </citation>
    <scope>NUCLEOTIDE SEQUENCE [LARGE SCALE GENOMIC DNA]</scope>
    <source>
        <strain evidence="3 4">S1-96</strain>
    </source>
</reference>
<dbReference type="Proteomes" id="UP001156441">
    <property type="component" value="Unassembled WGS sequence"/>
</dbReference>
<feature type="compositionally biased region" description="Polar residues" evidence="1">
    <location>
        <begin position="20"/>
        <end position="30"/>
    </location>
</feature>
<dbReference type="RefSeq" id="WP_260193713.1">
    <property type="nucleotide sequence ID" value="NZ_JAFFZE010000016.1"/>
</dbReference>
<dbReference type="EMBL" id="JAFFZE010000016">
    <property type="protein sequence ID" value="MCT2585967.1"/>
    <property type="molecule type" value="Genomic_DNA"/>
</dbReference>
<keyword evidence="4" id="KW-1185">Reference proteome</keyword>
<organism evidence="3 4">
    <name type="scientific">Actinophytocola gossypii</name>
    <dbReference type="NCBI Taxonomy" id="2812003"/>
    <lineage>
        <taxon>Bacteria</taxon>
        <taxon>Bacillati</taxon>
        <taxon>Actinomycetota</taxon>
        <taxon>Actinomycetes</taxon>
        <taxon>Pseudonocardiales</taxon>
        <taxon>Pseudonocardiaceae</taxon>
    </lineage>
</organism>
<accession>A0ABT2JDK3</accession>
<evidence type="ECO:0000256" key="1">
    <source>
        <dbReference type="SAM" id="MobiDB-lite"/>
    </source>
</evidence>
<proteinExistence type="predicted"/>
<feature type="region of interest" description="Disordered" evidence="1">
    <location>
        <begin position="20"/>
        <end position="53"/>
    </location>
</feature>
<name>A0ABT2JDK3_9PSEU</name>
<keyword evidence="2" id="KW-0732">Signal</keyword>
<sequence>MPTVLAPLLLVTLLAVGCSSGESGSPTAQDPAQDPPSETERETTSATGVDRPAPIDLTTVDVCQVVSAMPLADFGLDADRPPLAGESDLFPGAKDCFANGTTNNVSLLIVAVTDQDARSYVETANAGKSEADAAGYPLTVLTPANPNSCLGVVDVHDEQLLYVSYGLSSPLEQPVTPQPELCRAVPGIATAAIGALD</sequence>
<evidence type="ECO:0000256" key="2">
    <source>
        <dbReference type="SAM" id="SignalP"/>
    </source>
</evidence>